<feature type="transmembrane region" description="Helical" evidence="1">
    <location>
        <begin position="33"/>
        <end position="53"/>
    </location>
</feature>
<evidence type="ECO:0000313" key="2">
    <source>
        <dbReference type="EMBL" id="GAA4796187.1"/>
    </source>
</evidence>
<accession>A0ABP9BJF0</accession>
<proteinExistence type="predicted"/>
<dbReference type="Proteomes" id="UP001500928">
    <property type="component" value="Unassembled WGS sequence"/>
</dbReference>
<evidence type="ECO:0008006" key="4">
    <source>
        <dbReference type="Google" id="ProtNLM"/>
    </source>
</evidence>
<protein>
    <recommendedName>
        <fullName evidence="4">Secreted protein</fullName>
    </recommendedName>
</protein>
<gene>
    <name evidence="2" type="ORF">GCM10023200_35340</name>
</gene>
<sequence>MSASVRRLLILVVVAVLLYFVIAQPEGAADVVRSILAIIGNALSSIATFFRSLF</sequence>
<organism evidence="2 3">
    <name type="scientific">Actinomycetospora chlora</name>
    <dbReference type="NCBI Taxonomy" id="663608"/>
    <lineage>
        <taxon>Bacteria</taxon>
        <taxon>Bacillati</taxon>
        <taxon>Actinomycetota</taxon>
        <taxon>Actinomycetes</taxon>
        <taxon>Pseudonocardiales</taxon>
        <taxon>Pseudonocardiaceae</taxon>
        <taxon>Actinomycetospora</taxon>
    </lineage>
</organism>
<keyword evidence="1" id="KW-0472">Membrane</keyword>
<keyword evidence="1" id="KW-1133">Transmembrane helix</keyword>
<reference evidence="3" key="1">
    <citation type="journal article" date="2019" name="Int. J. Syst. Evol. Microbiol.">
        <title>The Global Catalogue of Microorganisms (GCM) 10K type strain sequencing project: providing services to taxonomists for standard genome sequencing and annotation.</title>
        <authorList>
            <consortium name="The Broad Institute Genomics Platform"/>
            <consortium name="The Broad Institute Genome Sequencing Center for Infectious Disease"/>
            <person name="Wu L."/>
            <person name="Ma J."/>
        </authorList>
    </citation>
    <scope>NUCLEOTIDE SEQUENCE [LARGE SCALE GENOMIC DNA]</scope>
    <source>
        <strain evidence="3">JCM 17979</strain>
    </source>
</reference>
<comment type="caution">
    <text evidence="2">The sequence shown here is derived from an EMBL/GenBank/DDBJ whole genome shotgun (WGS) entry which is preliminary data.</text>
</comment>
<keyword evidence="3" id="KW-1185">Reference proteome</keyword>
<name>A0ABP9BJF0_9PSEU</name>
<keyword evidence="1" id="KW-0812">Transmembrane</keyword>
<evidence type="ECO:0000313" key="3">
    <source>
        <dbReference type="Proteomes" id="UP001500928"/>
    </source>
</evidence>
<evidence type="ECO:0000256" key="1">
    <source>
        <dbReference type="SAM" id="Phobius"/>
    </source>
</evidence>
<dbReference type="EMBL" id="BAABHO010000028">
    <property type="protein sequence ID" value="GAA4796187.1"/>
    <property type="molecule type" value="Genomic_DNA"/>
</dbReference>